<evidence type="ECO:0000313" key="7">
    <source>
        <dbReference type="WBParaSite" id="TMUE_1000003507.1"/>
    </source>
</evidence>
<comment type="subcellular location">
    <subcellularLocation>
        <location evidence="1">Peroxisome</location>
    </subcellularLocation>
</comment>
<feature type="domain" description="AMP-dependent synthetase/ligase" evidence="5">
    <location>
        <begin position="28"/>
        <end position="373"/>
    </location>
</feature>
<dbReference type="PANTHER" id="PTHR24096:SF149">
    <property type="entry name" value="AMP-BINDING DOMAIN-CONTAINING PROTEIN-RELATED"/>
    <property type="match status" value="1"/>
</dbReference>
<dbReference type="Proteomes" id="UP000046395">
    <property type="component" value="Unassembled WGS sequence"/>
</dbReference>
<dbReference type="InterPro" id="IPR000873">
    <property type="entry name" value="AMP-dep_synth/lig_dom"/>
</dbReference>
<dbReference type="Pfam" id="PF00501">
    <property type="entry name" value="AMP-binding"/>
    <property type="match status" value="1"/>
</dbReference>
<evidence type="ECO:0000256" key="1">
    <source>
        <dbReference type="ARBA" id="ARBA00004275"/>
    </source>
</evidence>
<dbReference type="GO" id="GO:0016405">
    <property type="term" value="F:CoA-ligase activity"/>
    <property type="evidence" value="ECO:0007669"/>
    <property type="project" value="TreeGrafter"/>
</dbReference>
<name>A0A5S6Q971_TRIMR</name>
<comment type="similarity">
    <text evidence="2">Belongs to the ATP-dependent AMP-binding enzyme family.</text>
</comment>
<evidence type="ECO:0000256" key="2">
    <source>
        <dbReference type="ARBA" id="ARBA00006432"/>
    </source>
</evidence>
<sequence>MPFCGPAPRLLIKCRLVHNLLLECFLKGDPHKIAIKEDISCSKMTYGEMYAAIREANAAMQLAGVSKGDIVLICLPDCPELLVHAVAVWQLGGTVTVINPYFSADEIEKRRNLVSAKWMITRSNWKSSCRSDYHEGDMQAVLTEVSTKTRFSLQAKMVEAAKVDVALVVTERKPDTSELVATPFTHYNVSAAIQMMGDTLVFQRRPPGQLFLVCFPLWSASGLLLSLHGLCSQYQLVVRDRLDISSLRGLLQKYKITMLTAPVETLTFLNESEISEDLLDSITVICTASNHQKVNTENSLLQKVDSAIVVYALPECLSWPFVSLEIPASKEMIPVLVAPNFECKILDPRGVECRMDVTGNVYVRGPACASTYLSGEPIADEYGWIKTGISAEYSEKDMCLFFALPSEQGNDAHAKSL</sequence>
<dbReference type="AlphaFoldDB" id="A0A5S6Q971"/>
<evidence type="ECO:0000259" key="5">
    <source>
        <dbReference type="Pfam" id="PF00501"/>
    </source>
</evidence>
<dbReference type="PANTHER" id="PTHR24096">
    <property type="entry name" value="LONG-CHAIN-FATTY-ACID--COA LIGASE"/>
    <property type="match status" value="1"/>
</dbReference>
<protein>
    <submittedName>
        <fullName evidence="7">AMP-binding domain-containing protein</fullName>
    </submittedName>
</protein>
<accession>A0A5S6Q971</accession>
<evidence type="ECO:0000313" key="6">
    <source>
        <dbReference type="Proteomes" id="UP000046395"/>
    </source>
</evidence>
<proteinExistence type="inferred from homology"/>
<dbReference type="STRING" id="70415.A0A5S6Q971"/>
<keyword evidence="6" id="KW-1185">Reference proteome</keyword>
<dbReference type="WBParaSite" id="TMUE_1000003507.1">
    <property type="protein sequence ID" value="TMUE_1000003507.1"/>
    <property type="gene ID" value="WBGene00294006"/>
</dbReference>
<organism evidence="6 7">
    <name type="scientific">Trichuris muris</name>
    <name type="common">Mouse whipworm</name>
    <dbReference type="NCBI Taxonomy" id="70415"/>
    <lineage>
        <taxon>Eukaryota</taxon>
        <taxon>Metazoa</taxon>
        <taxon>Ecdysozoa</taxon>
        <taxon>Nematoda</taxon>
        <taxon>Enoplea</taxon>
        <taxon>Dorylaimia</taxon>
        <taxon>Trichinellida</taxon>
        <taxon>Trichuridae</taxon>
        <taxon>Trichuris</taxon>
    </lineage>
</organism>
<dbReference type="Gene3D" id="3.40.50.12780">
    <property type="entry name" value="N-terminal domain of ligase-like"/>
    <property type="match status" value="1"/>
</dbReference>
<keyword evidence="3" id="KW-0436">Ligase</keyword>
<keyword evidence="4" id="KW-0576">Peroxisome</keyword>
<evidence type="ECO:0000256" key="3">
    <source>
        <dbReference type="ARBA" id="ARBA00022598"/>
    </source>
</evidence>
<dbReference type="SUPFAM" id="SSF56801">
    <property type="entry name" value="Acetyl-CoA synthetase-like"/>
    <property type="match status" value="1"/>
</dbReference>
<dbReference type="GO" id="GO:0005777">
    <property type="term" value="C:peroxisome"/>
    <property type="evidence" value="ECO:0007669"/>
    <property type="project" value="UniProtKB-SubCell"/>
</dbReference>
<evidence type="ECO:0000256" key="4">
    <source>
        <dbReference type="ARBA" id="ARBA00023140"/>
    </source>
</evidence>
<dbReference type="InterPro" id="IPR042099">
    <property type="entry name" value="ANL_N_sf"/>
</dbReference>
<reference evidence="7" key="1">
    <citation type="submission" date="2019-12" db="UniProtKB">
        <authorList>
            <consortium name="WormBaseParasite"/>
        </authorList>
    </citation>
    <scope>IDENTIFICATION</scope>
</reference>